<feature type="region of interest" description="Disordered" evidence="1">
    <location>
        <begin position="1"/>
        <end position="38"/>
    </location>
</feature>
<gene>
    <name evidence="5" type="primary">LOC111011419</name>
</gene>
<dbReference type="Pfam" id="PF14309">
    <property type="entry name" value="DUF4378"/>
    <property type="match status" value="1"/>
</dbReference>
<feature type="compositionally biased region" description="Low complexity" evidence="1">
    <location>
        <begin position="60"/>
        <end position="74"/>
    </location>
</feature>
<dbReference type="Pfam" id="PF14383">
    <property type="entry name" value="VARLMGL"/>
    <property type="match status" value="1"/>
</dbReference>
<dbReference type="InterPro" id="IPR025486">
    <property type="entry name" value="DUF4378"/>
</dbReference>
<evidence type="ECO:0000256" key="1">
    <source>
        <dbReference type="SAM" id="MobiDB-lite"/>
    </source>
</evidence>
<keyword evidence="4" id="KW-1185">Reference proteome</keyword>
<reference evidence="5" key="1">
    <citation type="submission" date="2025-08" db="UniProtKB">
        <authorList>
            <consortium name="RefSeq"/>
        </authorList>
    </citation>
    <scope>IDENTIFICATION</scope>
    <source>
        <strain evidence="5">OHB3-1</strain>
    </source>
</reference>
<feature type="region of interest" description="Disordered" evidence="1">
    <location>
        <begin position="161"/>
        <end position="214"/>
    </location>
</feature>
<feature type="domain" description="DUF4378" evidence="2">
    <location>
        <begin position="474"/>
        <end position="567"/>
    </location>
</feature>
<dbReference type="OrthoDB" id="1939700at2759"/>
<dbReference type="RefSeq" id="XP_022140849.1">
    <property type="nucleotide sequence ID" value="XM_022285157.1"/>
</dbReference>
<dbReference type="Proteomes" id="UP000504603">
    <property type="component" value="Unplaced"/>
</dbReference>
<evidence type="ECO:0000313" key="4">
    <source>
        <dbReference type="Proteomes" id="UP000504603"/>
    </source>
</evidence>
<evidence type="ECO:0000259" key="3">
    <source>
        <dbReference type="Pfam" id="PF14383"/>
    </source>
</evidence>
<protein>
    <submittedName>
        <fullName evidence="5">Uncharacterized protein LOC111011419 isoform X1</fullName>
    </submittedName>
</protein>
<name>A0A6J1CGX4_MOMCH</name>
<feature type="compositionally biased region" description="Low complexity" evidence="1">
    <location>
        <begin position="133"/>
        <end position="145"/>
    </location>
</feature>
<dbReference type="InterPro" id="IPR032795">
    <property type="entry name" value="DUF3741-assoc"/>
</dbReference>
<evidence type="ECO:0000259" key="2">
    <source>
        <dbReference type="Pfam" id="PF14309"/>
    </source>
</evidence>
<sequence length="578" mass="64287">MGKQRYWSGHGRATRRLKNEGPHSNSNSSSSSTDHEEASSTSAGCMCAVFQLFDFHPLNQSHHHPPQSSLSVSLKPISLPPDHHIPTGTEAPRNSLESDEELPSPCTKQKDGLHIPEGIVQIKTRSRSKDSSNSDGDNFSGNSPSTKTPTLVARLMGLDLLPESSSPSTTPRTTSSSSVSPIYPLLQKPKYSKTGVSRSLPETPRTSCERKSNADQNYHHRLSLQIPNYDKENSTSPSHYAKEIVKQIKESVSRKSGLTDITNNYQRRDHDVMNQPKPKKISSSSSLSPKLRVLEAKNTNLKKLPSPKVEAIKGSKKAPAPAKKGNKQEEAFVVPSRMTKATIDSPRKKSKKTPLSNELLSFSSVPTVVMKKEAKPPPMQSGACNRNEGAETVTGDKESKPVLQLSTFHNNHKTLHHQHVIQLPNNNKHHIISAAADRHDITAEVDCVRKILTTRTNNFLENNTTQKEVPIWHPHYDTKLLCHLAEELLKPYVDTMMRPWAGVGWPALVEELCDKVRRYPRARCEVLEDIDGIIEKDMDRLGMGFEEEGEGIVTQIEEGIVEELLKETVRFVEPDGVV</sequence>
<dbReference type="KEGG" id="mcha:111011419"/>
<feature type="region of interest" description="Disordered" evidence="1">
    <location>
        <begin position="373"/>
        <end position="397"/>
    </location>
</feature>
<feature type="compositionally biased region" description="Low complexity" evidence="1">
    <location>
        <begin position="23"/>
        <end position="32"/>
    </location>
</feature>
<dbReference type="AlphaFoldDB" id="A0A6J1CGX4"/>
<feature type="compositionally biased region" description="Low complexity" evidence="1">
    <location>
        <begin position="281"/>
        <end position="290"/>
    </location>
</feature>
<evidence type="ECO:0000313" key="5">
    <source>
        <dbReference type="RefSeq" id="XP_022140849.1"/>
    </source>
</evidence>
<feature type="region of interest" description="Disordered" evidence="1">
    <location>
        <begin position="60"/>
        <end position="149"/>
    </location>
</feature>
<feature type="compositionally biased region" description="Low complexity" evidence="1">
    <location>
        <begin position="162"/>
        <end position="181"/>
    </location>
</feature>
<dbReference type="PANTHER" id="PTHR37751:SF1">
    <property type="entry name" value="LOW PROTEIN: M-PHASE INDUCER PHOSPHATASE-LIKE PROTEIN"/>
    <property type="match status" value="1"/>
</dbReference>
<organism evidence="4 5">
    <name type="scientific">Momordica charantia</name>
    <name type="common">Bitter gourd</name>
    <name type="synonym">Balsam pear</name>
    <dbReference type="NCBI Taxonomy" id="3673"/>
    <lineage>
        <taxon>Eukaryota</taxon>
        <taxon>Viridiplantae</taxon>
        <taxon>Streptophyta</taxon>
        <taxon>Embryophyta</taxon>
        <taxon>Tracheophyta</taxon>
        <taxon>Spermatophyta</taxon>
        <taxon>Magnoliopsida</taxon>
        <taxon>eudicotyledons</taxon>
        <taxon>Gunneridae</taxon>
        <taxon>Pentapetalae</taxon>
        <taxon>rosids</taxon>
        <taxon>fabids</taxon>
        <taxon>Cucurbitales</taxon>
        <taxon>Cucurbitaceae</taxon>
        <taxon>Momordiceae</taxon>
        <taxon>Momordica</taxon>
    </lineage>
</organism>
<accession>A0A6J1CGX4</accession>
<feature type="region of interest" description="Disordered" evidence="1">
    <location>
        <begin position="268"/>
        <end position="290"/>
    </location>
</feature>
<dbReference type="PANTHER" id="PTHR37751">
    <property type="entry name" value="LOW PROTEIN: M-PHASE INDUCER PHOSPHATASE-LIKE PROTEIN"/>
    <property type="match status" value="1"/>
</dbReference>
<feature type="domain" description="DUF3741" evidence="3">
    <location>
        <begin position="142"/>
        <end position="166"/>
    </location>
</feature>
<proteinExistence type="predicted"/>
<dbReference type="GeneID" id="111011419"/>